<keyword evidence="2" id="KW-1185">Reference proteome</keyword>
<dbReference type="AlphaFoldDB" id="A0A2T4Z8Y2"/>
<proteinExistence type="predicted"/>
<name>A0A2T4Z8Y2_9BACL</name>
<comment type="caution">
    <text evidence="1">The sequence shown here is derived from an EMBL/GenBank/DDBJ whole genome shotgun (WGS) entry which is preliminary data.</text>
</comment>
<organism evidence="1 2">
    <name type="scientific">Desmospora activa DSM 45169</name>
    <dbReference type="NCBI Taxonomy" id="1121389"/>
    <lineage>
        <taxon>Bacteria</taxon>
        <taxon>Bacillati</taxon>
        <taxon>Bacillota</taxon>
        <taxon>Bacilli</taxon>
        <taxon>Bacillales</taxon>
        <taxon>Thermoactinomycetaceae</taxon>
        <taxon>Desmospora</taxon>
    </lineage>
</organism>
<gene>
    <name evidence="1" type="ORF">C8J48_0936</name>
</gene>
<evidence type="ECO:0000313" key="2">
    <source>
        <dbReference type="Proteomes" id="UP000241639"/>
    </source>
</evidence>
<protein>
    <submittedName>
        <fullName evidence="1">Uncharacterized protein</fullName>
    </submittedName>
</protein>
<evidence type="ECO:0000313" key="1">
    <source>
        <dbReference type="EMBL" id="PTM58354.1"/>
    </source>
</evidence>
<sequence>MNGSESGVMNEHVPCPYCWGKRKGCRKCKGGGRVEKVDLLNETFTAQPGNIWVFTDAGRRRYVTACKIRGEEPGNYRIPGTPVYQDIPVADVMREKYKMFVPSLWVAKGYVKEAAGGEDHI</sequence>
<reference evidence="1 2" key="1">
    <citation type="submission" date="2018-04" db="EMBL/GenBank/DDBJ databases">
        <title>Genomic Encyclopedia of Archaeal and Bacterial Type Strains, Phase II (KMG-II): from individual species to whole genera.</title>
        <authorList>
            <person name="Goeker M."/>
        </authorList>
    </citation>
    <scope>NUCLEOTIDE SEQUENCE [LARGE SCALE GENOMIC DNA]</scope>
    <source>
        <strain evidence="1 2">DSM 45169</strain>
    </source>
</reference>
<dbReference type="Proteomes" id="UP000241639">
    <property type="component" value="Unassembled WGS sequence"/>
</dbReference>
<accession>A0A2T4Z8Y2</accession>
<dbReference type="RefSeq" id="WP_107725168.1">
    <property type="nucleotide sequence ID" value="NZ_PZZP01000001.1"/>
</dbReference>
<dbReference type="EMBL" id="PZZP01000001">
    <property type="protein sequence ID" value="PTM58354.1"/>
    <property type="molecule type" value="Genomic_DNA"/>
</dbReference>